<dbReference type="InterPro" id="IPR021109">
    <property type="entry name" value="Peptidase_aspartic_dom_sf"/>
</dbReference>
<dbReference type="Proteomes" id="UP000515211">
    <property type="component" value="Chromosome 10"/>
</dbReference>
<dbReference type="KEGG" id="adu:107470148"/>
<dbReference type="PANTHER" id="PTHR33067:SF31">
    <property type="entry name" value="RNA-DIRECTED DNA POLYMERASE"/>
    <property type="match status" value="1"/>
</dbReference>
<accession>A0A6P4C679</accession>
<reference evidence="1" key="1">
    <citation type="journal article" date="2016" name="Nat. Genet.">
        <title>The genome sequences of Arachis duranensis and Arachis ipaensis, the diploid ancestors of cultivated peanut.</title>
        <authorList>
            <person name="Bertioli D.J."/>
            <person name="Cannon S.B."/>
            <person name="Froenicke L."/>
            <person name="Huang G."/>
            <person name="Farmer A.D."/>
            <person name="Cannon E.K."/>
            <person name="Liu X."/>
            <person name="Gao D."/>
            <person name="Clevenger J."/>
            <person name="Dash S."/>
            <person name="Ren L."/>
            <person name="Moretzsohn M.C."/>
            <person name="Shirasawa K."/>
            <person name="Huang W."/>
            <person name="Vidigal B."/>
            <person name="Abernathy B."/>
            <person name="Chu Y."/>
            <person name="Niederhuth C.E."/>
            <person name="Umale P."/>
            <person name="Araujo A.C."/>
            <person name="Kozik A."/>
            <person name="Kim K.D."/>
            <person name="Burow M.D."/>
            <person name="Varshney R.K."/>
            <person name="Wang X."/>
            <person name="Zhang X."/>
            <person name="Barkley N."/>
            <person name="Guimaraes P.M."/>
            <person name="Isobe S."/>
            <person name="Guo B."/>
            <person name="Liao B."/>
            <person name="Stalker H.T."/>
            <person name="Schmitz R.J."/>
            <person name="Scheffler B.E."/>
            <person name="Leal-Bertioli S.C."/>
            <person name="Xun X."/>
            <person name="Jackson S.A."/>
            <person name="Michelmore R."/>
            <person name="Ozias-Akins P."/>
        </authorList>
    </citation>
    <scope>NUCLEOTIDE SEQUENCE [LARGE SCALE GENOMIC DNA]</scope>
    <source>
        <strain evidence="1">cv. V14167</strain>
    </source>
</reference>
<dbReference type="RefSeq" id="XP_015945025.1">
    <property type="nucleotide sequence ID" value="XM_016089539.1"/>
</dbReference>
<evidence type="ECO:0000313" key="1">
    <source>
        <dbReference type="Proteomes" id="UP000515211"/>
    </source>
</evidence>
<organism evidence="1 2">
    <name type="scientific">Arachis duranensis</name>
    <name type="common">Wild peanut</name>
    <dbReference type="NCBI Taxonomy" id="130453"/>
    <lineage>
        <taxon>Eukaryota</taxon>
        <taxon>Viridiplantae</taxon>
        <taxon>Streptophyta</taxon>
        <taxon>Embryophyta</taxon>
        <taxon>Tracheophyta</taxon>
        <taxon>Spermatophyta</taxon>
        <taxon>Magnoliopsida</taxon>
        <taxon>eudicotyledons</taxon>
        <taxon>Gunneridae</taxon>
        <taxon>Pentapetalae</taxon>
        <taxon>rosids</taxon>
        <taxon>fabids</taxon>
        <taxon>Fabales</taxon>
        <taxon>Fabaceae</taxon>
        <taxon>Papilionoideae</taxon>
        <taxon>50 kb inversion clade</taxon>
        <taxon>dalbergioids sensu lato</taxon>
        <taxon>Dalbergieae</taxon>
        <taxon>Pterocarpus clade</taxon>
        <taxon>Arachis</taxon>
    </lineage>
</organism>
<dbReference type="AlphaFoldDB" id="A0A6P4C679"/>
<gene>
    <name evidence="2" type="primary">LOC107470148</name>
</gene>
<protein>
    <submittedName>
        <fullName evidence="2">Uncharacterized protein LOC107470148</fullName>
    </submittedName>
</protein>
<dbReference type="PANTHER" id="PTHR33067">
    <property type="entry name" value="RNA-DIRECTED DNA POLYMERASE-RELATED"/>
    <property type="match status" value="1"/>
</dbReference>
<evidence type="ECO:0000313" key="2">
    <source>
        <dbReference type="RefSeq" id="XP_015945025.1"/>
    </source>
</evidence>
<dbReference type="Pfam" id="PF13650">
    <property type="entry name" value="Asp_protease_2"/>
    <property type="match status" value="1"/>
</dbReference>
<dbReference type="OrthoDB" id="1001300at2759"/>
<name>A0A6P4C679_ARADU</name>
<sequence length="354" mass="39677">METPTQSFSDLATIVSNLSKTTHSFMAETRSFIINLEIQVGQLSKKIPEIPSNTLPSNTMVNPNEECTALTMEAEAEPKEEPATEELTEIKAQVETESVPIHDFMKMEEPKEQSSPDVQEEPKEEKLARFLAILRKLQPNISFAEALEKEPPCMACLNNTISEKTALKGDEMVILTKEYSALVQKKLPPKMPDPENFLIPYTIGTITFERALYDFGSSINLMPLSVMKKLGIQEMQHTRISLEMANMSLKQEYGVVENVLVKVENLYLPADFVILDTGEDRDDPIILGRPFLATRKALIDVEKGELVLRLNEDHILFKIPNSNSLSDKGGTTVQYLVFQPSLSVESITESPNIT</sequence>
<dbReference type="Gene3D" id="2.40.70.10">
    <property type="entry name" value="Acid Proteases"/>
    <property type="match status" value="1"/>
</dbReference>
<dbReference type="GeneID" id="107470148"/>
<dbReference type="CDD" id="cd00303">
    <property type="entry name" value="retropepsin_like"/>
    <property type="match status" value="1"/>
</dbReference>
<keyword evidence="1" id="KW-1185">Reference proteome</keyword>
<reference evidence="2" key="2">
    <citation type="submission" date="2025-08" db="UniProtKB">
        <authorList>
            <consortium name="RefSeq"/>
        </authorList>
    </citation>
    <scope>IDENTIFICATION</scope>
    <source>
        <tissue evidence="2">Whole plant</tissue>
    </source>
</reference>
<proteinExistence type="predicted"/>